<accession>A0ABP0M0C7</accession>
<gene>
    <name evidence="1" type="ORF">SCF082_LOCUS25455</name>
</gene>
<name>A0ABP0M0C7_9DINO</name>
<comment type="caution">
    <text evidence="1">The sequence shown here is derived from an EMBL/GenBank/DDBJ whole genome shotgun (WGS) entry which is preliminary data.</text>
</comment>
<protein>
    <submittedName>
        <fullName evidence="1">Uncharacterized protein</fullName>
    </submittedName>
</protein>
<dbReference type="Proteomes" id="UP001642464">
    <property type="component" value="Unassembled WGS sequence"/>
</dbReference>
<keyword evidence="2" id="KW-1185">Reference proteome</keyword>
<proteinExistence type="predicted"/>
<sequence>PRTFRPFGQRWRKSVQQFARHMQRFCSRGKRQKSTHETRSNAWRLPADSMSSMQWSLASAGTWRLKRWRGTLQSGRKRVRSR</sequence>
<evidence type="ECO:0000313" key="1">
    <source>
        <dbReference type="EMBL" id="CAK9044926.1"/>
    </source>
</evidence>
<reference evidence="1 2" key="1">
    <citation type="submission" date="2024-02" db="EMBL/GenBank/DDBJ databases">
        <authorList>
            <person name="Chen Y."/>
            <person name="Shah S."/>
            <person name="Dougan E. K."/>
            <person name="Thang M."/>
            <person name="Chan C."/>
        </authorList>
    </citation>
    <scope>NUCLEOTIDE SEQUENCE [LARGE SCALE GENOMIC DNA]</scope>
</reference>
<organism evidence="1 2">
    <name type="scientific">Durusdinium trenchii</name>
    <dbReference type="NCBI Taxonomy" id="1381693"/>
    <lineage>
        <taxon>Eukaryota</taxon>
        <taxon>Sar</taxon>
        <taxon>Alveolata</taxon>
        <taxon>Dinophyceae</taxon>
        <taxon>Suessiales</taxon>
        <taxon>Symbiodiniaceae</taxon>
        <taxon>Durusdinium</taxon>
    </lineage>
</organism>
<evidence type="ECO:0000313" key="2">
    <source>
        <dbReference type="Proteomes" id="UP001642464"/>
    </source>
</evidence>
<dbReference type="EMBL" id="CAXAMM010019091">
    <property type="protein sequence ID" value="CAK9044926.1"/>
    <property type="molecule type" value="Genomic_DNA"/>
</dbReference>
<feature type="non-terminal residue" evidence="1">
    <location>
        <position position="1"/>
    </location>
</feature>